<dbReference type="OrthoDB" id="9810918at2"/>
<evidence type="ECO:0000313" key="4">
    <source>
        <dbReference type="EMBL" id="QEA14782.1"/>
    </source>
</evidence>
<evidence type="ECO:0000259" key="3">
    <source>
        <dbReference type="Pfam" id="PF04536"/>
    </source>
</evidence>
<organism evidence="4 5">
    <name type="scientific">Novosphingobium ginsenosidimutans</name>
    <dbReference type="NCBI Taxonomy" id="1176536"/>
    <lineage>
        <taxon>Bacteria</taxon>
        <taxon>Pseudomonadati</taxon>
        <taxon>Pseudomonadota</taxon>
        <taxon>Alphaproteobacteria</taxon>
        <taxon>Sphingomonadales</taxon>
        <taxon>Sphingomonadaceae</taxon>
        <taxon>Novosphingobium</taxon>
    </lineage>
</organism>
<sequence>MRQIALWLCAVLASLTLAISGTGALAELPPRPDGPVLDAAGIIPDGDEAALDAKLRAYNKDTGRAIIVATVPSLNDQPVEDYAQQLAEKWDIGGAESEQGVLFLVAPTERKIRIHTARGVQERLPDVLAGRIIRDTVTPLFKARNMGGGINAGVDAIIAQLNRDPADAKAVAEAAAAAAKQRRGGSEDASIGAVIFWIVLILFLIMLFGRGRRRHGLRRHSDAGIVMWEAGNLAANIAANIAINAALGGRGGDSGGFGGFGGFGGGGGGFDGGGASGDW</sequence>
<feature type="domain" description="TPM" evidence="3">
    <location>
        <begin position="36"/>
        <end position="159"/>
    </location>
</feature>
<dbReference type="Pfam" id="PF04536">
    <property type="entry name" value="TPM_phosphatase"/>
    <property type="match status" value="1"/>
</dbReference>
<keyword evidence="1" id="KW-1133">Transmembrane helix</keyword>
<keyword evidence="2" id="KW-0732">Signal</keyword>
<evidence type="ECO:0000256" key="1">
    <source>
        <dbReference type="SAM" id="Phobius"/>
    </source>
</evidence>
<dbReference type="InterPro" id="IPR007621">
    <property type="entry name" value="TPM_dom"/>
</dbReference>
<dbReference type="PANTHER" id="PTHR30373">
    <property type="entry name" value="UPF0603 PROTEIN YGCG"/>
    <property type="match status" value="1"/>
</dbReference>
<evidence type="ECO:0000313" key="5">
    <source>
        <dbReference type="Proteomes" id="UP000321172"/>
    </source>
</evidence>
<dbReference type="RefSeq" id="WP_147088763.1">
    <property type="nucleotide sequence ID" value="NZ_BAABJD010000002.1"/>
</dbReference>
<dbReference type="Gene3D" id="3.10.310.50">
    <property type="match status" value="1"/>
</dbReference>
<keyword evidence="1" id="KW-0472">Membrane</keyword>
<keyword evidence="1" id="KW-0812">Transmembrane</keyword>
<name>A0A5B8S133_9SPHN</name>
<feature type="transmembrane region" description="Helical" evidence="1">
    <location>
        <begin position="189"/>
        <end position="209"/>
    </location>
</feature>
<feature type="signal peptide" evidence="2">
    <location>
        <begin position="1"/>
        <end position="26"/>
    </location>
</feature>
<dbReference type="PANTHER" id="PTHR30373:SF2">
    <property type="entry name" value="UPF0603 PROTEIN YGCG"/>
    <property type="match status" value="1"/>
</dbReference>
<keyword evidence="5" id="KW-1185">Reference proteome</keyword>
<dbReference type="Proteomes" id="UP000321172">
    <property type="component" value="Chromosome"/>
</dbReference>
<gene>
    <name evidence="4" type="ORF">FRF71_00810</name>
</gene>
<accession>A0A5B8S133</accession>
<proteinExistence type="predicted"/>
<dbReference type="EMBL" id="CP042345">
    <property type="protein sequence ID" value="QEA14782.1"/>
    <property type="molecule type" value="Genomic_DNA"/>
</dbReference>
<evidence type="ECO:0000256" key="2">
    <source>
        <dbReference type="SAM" id="SignalP"/>
    </source>
</evidence>
<dbReference type="AlphaFoldDB" id="A0A5B8S133"/>
<protein>
    <submittedName>
        <fullName evidence="4">TPM domain-containing protein</fullName>
    </submittedName>
</protein>
<reference evidence="4 5" key="1">
    <citation type="journal article" date="2013" name="J. Microbiol. Biotechnol.">
        <title>Novosphingobium ginsenosidimutans sp. nov., with the ability to convert ginsenoside.</title>
        <authorList>
            <person name="Kim J.K."/>
            <person name="He D."/>
            <person name="Liu Q.M."/>
            <person name="Park H.Y."/>
            <person name="Jung M.S."/>
            <person name="Yoon M.H."/>
            <person name="Kim S.C."/>
            <person name="Im W.T."/>
        </authorList>
    </citation>
    <scope>NUCLEOTIDE SEQUENCE [LARGE SCALE GENOMIC DNA]</scope>
    <source>
        <strain evidence="4 5">FW-6</strain>
    </source>
</reference>
<feature type="chain" id="PRO_5022674099" evidence="2">
    <location>
        <begin position="27"/>
        <end position="279"/>
    </location>
</feature>
<dbReference type="KEGG" id="ngf:FRF71_00810"/>